<keyword evidence="1" id="KW-0808">Transferase</keyword>
<reference evidence="3 4" key="1">
    <citation type="submission" date="2019-09" db="EMBL/GenBank/DDBJ databases">
        <authorList>
            <person name="Leyn A S."/>
        </authorList>
    </citation>
    <scope>NUCLEOTIDE SEQUENCE [LARGE SCALE GENOMIC DNA]</scope>
    <source>
        <strain evidence="3">AA231_1</strain>
    </source>
</reference>
<keyword evidence="1" id="KW-0723">Serine/threonine-protein kinase</keyword>
<dbReference type="GO" id="GO:0004674">
    <property type="term" value="F:protein serine/threonine kinase activity"/>
    <property type="evidence" value="ECO:0007669"/>
    <property type="project" value="UniProtKB-KW"/>
</dbReference>
<gene>
    <name evidence="3" type="ORF">AA23TX_02572</name>
</gene>
<accession>A0A6I8LKH1</accession>
<evidence type="ECO:0000313" key="3">
    <source>
        <dbReference type="EMBL" id="VVJ17551.1"/>
    </source>
</evidence>
<keyword evidence="1" id="KW-0418">Kinase</keyword>
<sequence>MTIDDPQDPATPTRTKARCVLVPGDGPESPGRTRAWTRWTLRQVSPDLPEDRVTDVLLVVDELMSNAVLHGGGCRHVVLAVETDRVVVKVADHSPALAYVPAPDVRSVSGMRMVGDGASTWGQAVDDAGKTVWAVVRLG</sequence>
<dbReference type="InterPro" id="IPR050267">
    <property type="entry name" value="Anti-sigma-factor_SerPK"/>
</dbReference>
<feature type="domain" description="Histidine kinase/HSP90-like ATPase" evidence="2">
    <location>
        <begin position="35"/>
        <end position="97"/>
    </location>
</feature>
<dbReference type="CDD" id="cd16936">
    <property type="entry name" value="HATPase_RsbW-like"/>
    <property type="match status" value="1"/>
</dbReference>
<dbReference type="Gene3D" id="3.30.565.10">
    <property type="entry name" value="Histidine kinase-like ATPase, C-terminal domain"/>
    <property type="match status" value="1"/>
</dbReference>
<dbReference type="RefSeq" id="WP_155542700.1">
    <property type="nucleotide sequence ID" value="NZ_CABVGP010000001.1"/>
</dbReference>
<organism evidence="3 4">
    <name type="scientific">Amycolatopsis camponoti</name>
    <dbReference type="NCBI Taxonomy" id="2606593"/>
    <lineage>
        <taxon>Bacteria</taxon>
        <taxon>Bacillati</taxon>
        <taxon>Actinomycetota</taxon>
        <taxon>Actinomycetes</taxon>
        <taxon>Pseudonocardiales</taxon>
        <taxon>Pseudonocardiaceae</taxon>
        <taxon>Amycolatopsis</taxon>
    </lineage>
</organism>
<dbReference type="AlphaFoldDB" id="A0A6I8LKH1"/>
<dbReference type="EMBL" id="CABVGP010000001">
    <property type="protein sequence ID" value="VVJ17551.1"/>
    <property type="molecule type" value="Genomic_DNA"/>
</dbReference>
<dbReference type="Pfam" id="PF13581">
    <property type="entry name" value="HATPase_c_2"/>
    <property type="match status" value="1"/>
</dbReference>
<evidence type="ECO:0000256" key="1">
    <source>
        <dbReference type="ARBA" id="ARBA00022527"/>
    </source>
</evidence>
<evidence type="ECO:0000313" key="4">
    <source>
        <dbReference type="Proteomes" id="UP000399805"/>
    </source>
</evidence>
<evidence type="ECO:0000259" key="2">
    <source>
        <dbReference type="Pfam" id="PF13581"/>
    </source>
</evidence>
<proteinExistence type="predicted"/>
<protein>
    <recommendedName>
        <fullName evidence="2">Histidine kinase/HSP90-like ATPase domain-containing protein</fullName>
    </recommendedName>
</protein>
<dbReference type="Proteomes" id="UP000399805">
    <property type="component" value="Unassembled WGS sequence"/>
</dbReference>
<dbReference type="InterPro" id="IPR036890">
    <property type="entry name" value="HATPase_C_sf"/>
</dbReference>
<dbReference type="PANTHER" id="PTHR35526">
    <property type="entry name" value="ANTI-SIGMA-F FACTOR RSBW-RELATED"/>
    <property type="match status" value="1"/>
</dbReference>
<keyword evidence="4" id="KW-1185">Reference proteome</keyword>
<name>A0A6I8LKH1_9PSEU</name>
<dbReference type="SUPFAM" id="SSF55874">
    <property type="entry name" value="ATPase domain of HSP90 chaperone/DNA topoisomerase II/histidine kinase"/>
    <property type="match status" value="1"/>
</dbReference>
<dbReference type="PANTHER" id="PTHR35526:SF3">
    <property type="entry name" value="ANTI-SIGMA-F FACTOR RSBW"/>
    <property type="match status" value="1"/>
</dbReference>
<dbReference type="InterPro" id="IPR003594">
    <property type="entry name" value="HATPase_dom"/>
</dbReference>